<proteinExistence type="predicted"/>
<feature type="compositionally biased region" description="Basic and acidic residues" evidence="1">
    <location>
        <begin position="42"/>
        <end position="51"/>
    </location>
</feature>
<dbReference type="EMBL" id="JANBPY010001567">
    <property type="protein sequence ID" value="KAJ1959521.1"/>
    <property type="molecule type" value="Genomic_DNA"/>
</dbReference>
<keyword evidence="3" id="KW-1185">Reference proteome</keyword>
<evidence type="ECO:0000313" key="2">
    <source>
        <dbReference type="EMBL" id="KAJ1959521.1"/>
    </source>
</evidence>
<comment type="caution">
    <text evidence="2">The sequence shown here is derived from an EMBL/GenBank/DDBJ whole genome shotgun (WGS) entry which is preliminary data.</text>
</comment>
<sequence>MSNYDDRESPVDHQDIDEYAQMPLDSDEELEAQNRRGRTSRRARDYTNDERIDYDDDEDEEDDEDYVVNDR</sequence>
<dbReference type="Proteomes" id="UP001150925">
    <property type="component" value="Unassembled WGS sequence"/>
</dbReference>
<reference evidence="2" key="1">
    <citation type="submission" date="2022-07" db="EMBL/GenBank/DDBJ databases">
        <title>Phylogenomic reconstructions and comparative analyses of Kickxellomycotina fungi.</title>
        <authorList>
            <person name="Reynolds N.K."/>
            <person name="Stajich J.E."/>
            <person name="Barry K."/>
            <person name="Grigoriev I.V."/>
            <person name="Crous P."/>
            <person name="Smith M.E."/>
        </authorList>
    </citation>
    <scope>NUCLEOTIDE SEQUENCE</scope>
    <source>
        <strain evidence="2">RSA 1196</strain>
    </source>
</reference>
<feature type="non-terminal residue" evidence="2">
    <location>
        <position position="71"/>
    </location>
</feature>
<evidence type="ECO:0000313" key="3">
    <source>
        <dbReference type="Proteomes" id="UP001150925"/>
    </source>
</evidence>
<dbReference type="AlphaFoldDB" id="A0A9W8AKJ6"/>
<evidence type="ECO:0000256" key="1">
    <source>
        <dbReference type="SAM" id="MobiDB-lite"/>
    </source>
</evidence>
<gene>
    <name evidence="2" type="ORF">IWQ62_004579</name>
</gene>
<feature type="compositionally biased region" description="Basic and acidic residues" evidence="1">
    <location>
        <begin position="1"/>
        <end position="16"/>
    </location>
</feature>
<protein>
    <submittedName>
        <fullName evidence="2">Uncharacterized protein</fullName>
    </submittedName>
</protein>
<organism evidence="2 3">
    <name type="scientific">Dispira parvispora</name>
    <dbReference type="NCBI Taxonomy" id="1520584"/>
    <lineage>
        <taxon>Eukaryota</taxon>
        <taxon>Fungi</taxon>
        <taxon>Fungi incertae sedis</taxon>
        <taxon>Zoopagomycota</taxon>
        <taxon>Kickxellomycotina</taxon>
        <taxon>Dimargaritomycetes</taxon>
        <taxon>Dimargaritales</taxon>
        <taxon>Dimargaritaceae</taxon>
        <taxon>Dispira</taxon>
    </lineage>
</organism>
<feature type="region of interest" description="Disordered" evidence="1">
    <location>
        <begin position="1"/>
        <end position="71"/>
    </location>
</feature>
<accession>A0A9W8AKJ6</accession>
<name>A0A9W8AKJ6_9FUNG</name>
<feature type="compositionally biased region" description="Acidic residues" evidence="1">
    <location>
        <begin position="52"/>
        <end position="71"/>
    </location>
</feature>